<dbReference type="WBParaSite" id="MCU_005450-RA">
    <property type="protein sequence ID" value="MCU_005450-RA"/>
    <property type="gene ID" value="MCU_005450"/>
</dbReference>
<keyword evidence="1" id="KW-0812">Transmembrane</keyword>
<keyword evidence="1" id="KW-1133">Transmembrane helix</keyword>
<protein>
    <submittedName>
        <fullName evidence="3">MARVEL domain-containing protein</fullName>
    </submittedName>
</protein>
<keyword evidence="2" id="KW-0732">Signal</keyword>
<accession>A0A5K3F4H0</accession>
<reference evidence="3" key="1">
    <citation type="submission" date="2019-11" db="UniProtKB">
        <authorList>
            <consortium name="WormBaseParasite"/>
        </authorList>
    </citation>
    <scope>IDENTIFICATION</scope>
</reference>
<dbReference type="AlphaFoldDB" id="A0A5K3F4H0"/>
<keyword evidence="1" id="KW-0472">Membrane</keyword>
<evidence type="ECO:0000256" key="1">
    <source>
        <dbReference type="SAM" id="Phobius"/>
    </source>
</evidence>
<evidence type="ECO:0000256" key="2">
    <source>
        <dbReference type="SAM" id="SignalP"/>
    </source>
</evidence>
<proteinExistence type="predicted"/>
<sequence length="216" mass="23698">MACHKRCTYFLVVLFSFIALVALAVEVATPWIIKTQKGCFGIVLGYAQCTDQPSVQGANSWKPILQEYKDKLGDKKTLYIVSLATAGFAAVVVLLMTLASIFLGCKQCCGSSDWPESVTRFIKAYTILGILALAANIAAMAIWTKGKGENDKVLPGFYVGWVGNGVLLILIILLLSLRCCSGTSHSHKAKSKPEISELLYRDLYHLTPSTVFRDRR</sequence>
<feature type="chain" id="PRO_5024413207" evidence="2">
    <location>
        <begin position="25"/>
        <end position="216"/>
    </location>
</feature>
<name>A0A5K3F4H0_MESCO</name>
<feature type="transmembrane region" description="Helical" evidence="1">
    <location>
        <begin position="78"/>
        <end position="103"/>
    </location>
</feature>
<feature type="signal peptide" evidence="2">
    <location>
        <begin position="1"/>
        <end position="24"/>
    </location>
</feature>
<organism evidence="3">
    <name type="scientific">Mesocestoides corti</name>
    <name type="common">Flatworm</name>
    <dbReference type="NCBI Taxonomy" id="53468"/>
    <lineage>
        <taxon>Eukaryota</taxon>
        <taxon>Metazoa</taxon>
        <taxon>Spiralia</taxon>
        <taxon>Lophotrochozoa</taxon>
        <taxon>Platyhelminthes</taxon>
        <taxon>Cestoda</taxon>
        <taxon>Eucestoda</taxon>
        <taxon>Cyclophyllidea</taxon>
        <taxon>Mesocestoididae</taxon>
        <taxon>Mesocestoides</taxon>
    </lineage>
</organism>
<evidence type="ECO:0000313" key="3">
    <source>
        <dbReference type="WBParaSite" id="MCU_005450-RA"/>
    </source>
</evidence>
<feature type="transmembrane region" description="Helical" evidence="1">
    <location>
        <begin position="124"/>
        <end position="144"/>
    </location>
</feature>
<feature type="transmembrane region" description="Helical" evidence="1">
    <location>
        <begin position="156"/>
        <end position="177"/>
    </location>
</feature>